<gene>
    <name evidence="1" type="ORF">WCD74_01240</name>
</gene>
<comment type="caution">
    <text evidence="1">The sequence shown here is derived from an EMBL/GenBank/DDBJ whole genome shotgun (WGS) entry which is preliminary data.</text>
</comment>
<evidence type="ECO:0008006" key="3">
    <source>
        <dbReference type="Google" id="ProtNLM"/>
    </source>
</evidence>
<reference evidence="1 2" key="1">
    <citation type="submission" date="2024-03" db="EMBL/GenBank/DDBJ databases">
        <title>Actinomycetospora sp. OC33-EN08, a novel actinomycete isolated from wild orchid (Aerides multiflora).</title>
        <authorList>
            <person name="Suriyachadkun C."/>
        </authorList>
    </citation>
    <scope>NUCLEOTIDE SEQUENCE [LARGE SCALE GENOMIC DNA]</scope>
    <source>
        <strain evidence="1 2">OC33-EN08</strain>
    </source>
</reference>
<evidence type="ECO:0000313" key="2">
    <source>
        <dbReference type="Proteomes" id="UP001385809"/>
    </source>
</evidence>
<proteinExistence type="predicted"/>
<name>A0ABU8MHE1_9PSEU</name>
<dbReference type="InterPro" id="IPR010985">
    <property type="entry name" value="Ribbon_hlx_hlx"/>
</dbReference>
<dbReference type="EMBL" id="JBBEGN010000001">
    <property type="protein sequence ID" value="MEJ2866368.1"/>
    <property type="molecule type" value="Genomic_DNA"/>
</dbReference>
<accession>A0ABU8MHE1</accession>
<dbReference type="SUPFAM" id="SSF47598">
    <property type="entry name" value="Ribbon-helix-helix"/>
    <property type="match status" value="1"/>
</dbReference>
<dbReference type="RefSeq" id="WP_337692992.1">
    <property type="nucleotide sequence ID" value="NZ_JBBEGN010000001.1"/>
</dbReference>
<dbReference type="Proteomes" id="UP001385809">
    <property type="component" value="Unassembled WGS sequence"/>
</dbReference>
<keyword evidence="2" id="KW-1185">Reference proteome</keyword>
<sequence>MSEQMTLRLDDRLAAGAREAAAEDGTSVSDWVRAAIRHQLALKTALRARAEEDRRGALYSAEQEDALLDARARDAASAFDGDR</sequence>
<evidence type="ECO:0000313" key="1">
    <source>
        <dbReference type="EMBL" id="MEJ2866368.1"/>
    </source>
</evidence>
<organism evidence="1 2">
    <name type="scientific">Actinomycetospora aurantiaca</name>
    <dbReference type="NCBI Taxonomy" id="3129233"/>
    <lineage>
        <taxon>Bacteria</taxon>
        <taxon>Bacillati</taxon>
        <taxon>Actinomycetota</taxon>
        <taxon>Actinomycetes</taxon>
        <taxon>Pseudonocardiales</taxon>
        <taxon>Pseudonocardiaceae</taxon>
        <taxon>Actinomycetospora</taxon>
    </lineage>
</organism>
<protein>
    <recommendedName>
        <fullName evidence="3">Ribbon-helix-helix protein, CopG family</fullName>
    </recommendedName>
</protein>